<proteinExistence type="predicted"/>
<sequence length="182" mass="19576">MRTSKKTEKGAVPAAPIAPAAWELAVIDVFVRGAAMFGLRKSVGMVFGALYCSREPLSAQELQAKLQLSRGAVVEALQLLRRLGAARVHLKIGDRRDYFAAETDLKNFVRGFLKEVLEPALEKAELRLVQAKTAASADAGGNASGASDADFASSRVASLSAWKSRFGELIPLLDGFLSRKEK</sequence>
<organism evidence="4 5">
    <name type="scientific">Candidatus Spyradosoma merdigallinarum</name>
    <dbReference type="NCBI Taxonomy" id="2840950"/>
    <lineage>
        <taxon>Bacteria</taxon>
        <taxon>Pseudomonadati</taxon>
        <taxon>Verrucomicrobiota</taxon>
        <taxon>Opitutia</taxon>
        <taxon>Opitutia incertae sedis</taxon>
        <taxon>Candidatus Spyradosoma</taxon>
    </lineage>
</organism>
<keyword evidence="1" id="KW-0805">Transcription regulation</keyword>
<comment type="caution">
    <text evidence="4">The sequence shown here is derived from an EMBL/GenBank/DDBJ whole genome shotgun (WGS) entry which is preliminary data.</text>
</comment>
<evidence type="ECO:0000256" key="2">
    <source>
        <dbReference type="ARBA" id="ARBA00023125"/>
    </source>
</evidence>
<gene>
    <name evidence="4" type="ORF">IAC75_01955</name>
</gene>
<evidence type="ECO:0000313" key="4">
    <source>
        <dbReference type="EMBL" id="HIV03897.1"/>
    </source>
</evidence>
<evidence type="ECO:0000313" key="5">
    <source>
        <dbReference type="Proteomes" id="UP000886812"/>
    </source>
</evidence>
<dbReference type="EMBL" id="DVOG01000053">
    <property type="protein sequence ID" value="HIV03897.1"/>
    <property type="molecule type" value="Genomic_DNA"/>
</dbReference>
<dbReference type="InterPro" id="IPR052362">
    <property type="entry name" value="HTH-GbsR_regulator"/>
</dbReference>
<reference evidence="4" key="2">
    <citation type="journal article" date="2021" name="PeerJ">
        <title>Extensive microbial diversity within the chicken gut microbiome revealed by metagenomics and culture.</title>
        <authorList>
            <person name="Gilroy R."/>
            <person name="Ravi A."/>
            <person name="Getino M."/>
            <person name="Pursley I."/>
            <person name="Horton D.L."/>
            <person name="Alikhan N.F."/>
            <person name="Baker D."/>
            <person name="Gharbi K."/>
            <person name="Hall N."/>
            <person name="Watson M."/>
            <person name="Adriaenssens E.M."/>
            <person name="Foster-Nyarko E."/>
            <person name="Jarju S."/>
            <person name="Secka A."/>
            <person name="Antonio M."/>
            <person name="Oren A."/>
            <person name="Chaudhuri R.R."/>
            <person name="La Ragione R."/>
            <person name="Hildebrand F."/>
            <person name="Pallen M.J."/>
        </authorList>
    </citation>
    <scope>NUCLEOTIDE SEQUENCE</scope>
    <source>
        <strain evidence="4">10669</strain>
    </source>
</reference>
<dbReference type="GO" id="GO:0003677">
    <property type="term" value="F:DNA binding"/>
    <property type="evidence" value="ECO:0007669"/>
    <property type="project" value="UniProtKB-KW"/>
</dbReference>
<evidence type="ECO:0000256" key="3">
    <source>
        <dbReference type="ARBA" id="ARBA00023163"/>
    </source>
</evidence>
<accession>A0A9D1T198</accession>
<dbReference type="SUPFAM" id="SSF46785">
    <property type="entry name" value="Winged helix' DNA-binding domain"/>
    <property type="match status" value="1"/>
</dbReference>
<dbReference type="InterPro" id="IPR036390">
    <property type="entry name" value="WH_DNA-bd_sf"/>
</dbReference>
<reference evidence="4" key="1">
    <citation type="submission" date="2020-10" db="EMBL/GenBank/DDBJ databases">
        <authorList>
            <person name="Gilroy R."/>
        </authorList>
    </citation>
    <scope>NUCLEOTIDE SEQUENCE</scope>
    <source>
        <strain evidence="4">10669</strain>
    </source>
</reference>
<keyword evidence="2" id="KW-0238">DNA-binding</keyword>
<dbReference type="PANTHER" id="PTHR38465">
    <property type="entry name" value="HTH-TYPE TRANSCRIPTIONAL REGULATOR MJ1563-RELATED"/>
    <property type="match status" value="1"/>
</dbReference>
<protein>
    <submittedName>
        <fullName evidence="4">HTH domain-containing protein</fullName>
    </submittedName>
</protein>
<dbReference type="InterPro" id="IPR036388">
    <property type="entry name" value="WH-like_DNA-bd_sf"/>
</dbReference>
<dbReference type="AlphaFoldDB" id="A0A9D1T198"/>
<dbReference type="Proteomes" id="UP000886812">
    <property type="component" value="Unassembled WGS sequence"/>
</dbReference>
<evidence type="ECO:0000256" key="1">
    <source>
        <dbReference type="ARBA" id="ARBA00023015"/>
    </source>
</evidence>
<dbReference type="Gene3D" id="1.10.10.10">
    <property type="entry name" value="Winged helix-like DNA-binding domain superfamily/Winged helix DNA-binding domain"/>
    <property type="match status" value="1"/>
</dbReference>
<name>A0A9D1T198_9BACT</name>
<dbReference type="PANTHER" id="PTHR38465:SF1">
    <property type="entry name" value="HTH-TYPE TRANSCRIPTIONAL REGULATOR MJ1563-RELATED"/>
    <property type="match status" value="1"/>
</dbReference>
<keyword evidence="3" id="KW-0804">Transcription</keyword>